<gene>
    <name evidence="1" type="ORF">IAA66_01410</name>
</gene>
<evidence type="ECO:0000313" key="2">
    <source>
        <dbReference type="Proteomes" id="UP000886819"/>
    </source>
</evidence>
<reference evidence="1" key="2">
    <citation type="journal article" date="2021" name="PeerJ">
        <title>Extensive microbial diversity within the chicken gut microbiome revealed by metagenomics and culture.</title>
        <authorList>
            <person name="Gilroy R."/>
            <person name="Ravi A."/>
            <person name="Getino M."/>
            <person name="Pursley I."/>
            <person name="Horton D.L."/>
            <person name="Alikhan N.F."/>
            <person name="Baker D."/>
            <person name="Gharbi K."/>
            <person name="Hall N."/>
            <person name="Watson M."/>
            <person name="Adriaenssens E.M."/>
            <person name="Foster-Nyarko E."/>
            <person name="Jarju S."/>
            <person name="Secka A."/>
            <person name="Antonio M."/>
            <person name="Oren A."/>
            <person name="Chaudhuri R.R."/>
            <person name="La Ragione R."/>
            <person name="Hildebrand F."/>
            <person name="Pallen M.J."/>
        </authorList>
    </citation>
    <scope>NUCLEOTIDE SEQUENCE</scope>
    <source>
        <strain evidence="1">ChiHile30-977</strain>
    </source>
</reference>
<dbReference type="EMBL" id="DVFI01000017">
    <property type="protein sequence ID" value="HIQ62227.1"/>
    <property type="molecule type" value="Genomic_DNA"/>
</dbReference>
<protein>
    <submittedName>
        <fullName evidence="1">Uncharacterized protein</fullName>
    </submittedName>
</protein>
<organism evidence="1 2">
    <name type="scientific">Candidatus Avichristensenella intestinipullorum</name>
    <dbReference type="NCBI Taxonomy" id="2840693"/>
    <lineage>
        <taxon>Bacteria</taxon>
        <taxon>Bacillati</taxon>
        <taxon>Bacillota</taxon>
        <taxon>Clostridia</taxon>
        <taxon>Candidatus Avichristensenella</taxon>
    </lineage>
</organism>
<sequence length="146" mass="16073">MNESVAASCCWRYVLGVHEQYPEILHGGKIGTTYEVKLKLKGDYATNGVASGWLSQGYDVSPALALHSISYNPDTKVWYRASDGWQVTATNVAPYVVKSSCTHDDGSCSYYAEDPTYSQDMHIGATSAHANKKNWAEPHKAEQYSS</sequence>
<reference evidence="1" key="1">
    <citation type="submission" date="2020-10" db="EMBL/GenBank/DDBJ databases">
        <authorList>
            <person name="Gilroy R."/>
        </authorList>
    </citation>
    <scope>NUCLEOTIDE SEQUENCE</scope>
    <source>
        <strain evidence="1">ChiHile30-977</strain>
    </source>
</reference>
<evidence type="ECO:0000313" key="1">
    <source>
        <dbReference type="EMBL" id="HIQ62227.1"/>
    </source>
</evidence>
<proteinExistence type="predicted"/>
<name>A0A9D1CI30_9FIRM</name>
<comment type="caution">
    <text evidence="1">The sequence shown here is derived from an EMBL/GenBank/DDBJ whole genome shotgun (WGS) entry which is preliminary data.</text>
</comment>
<accession>A0A9D1CI30</accession>
<dbReference type="Proteomes" id="UP000886819">
    <property type="component" value="Unassembled WGS sequence"/>
</dbReference>
<dbReference type="AlphaFoldDB" id="A0A9D1CI30"/>